<dbReference type="PANTHER" id="PTHR30353:SF15">
    <property type="entry name" value="INNER MEMBRANE PROTEIN YABI"/>
    <property type="match status" value="1"/>
</dbReference>
<evidence type="ECO:0000256" key="2">
    <source>
        <dbReference type="ARBA" id="ARBA00010792"/>
    </source>
</evidence>
<accession>D1P6S7</accession>
<dbReference type="HOGENOM" id="CLU_044208_3_1_6"/>
<feature type="transmembrane region" description="Helical" evidence="7">
    <location>
        <begin position="49"/>
        <end position="77"/>
    </location>
</feature>
<evidence type="ECO:0000256" key="1">
    <source>
        <dbReference type="ARBA" id="ARBA00004651"/>
    </source>
</evidence>
<evidence type="ECO:0000256" key="5">
    <source>
        <dbReference type="ARBA" id="ARBA00022989"/>
    </source>
</evidence>
<keyword evidence="5 7" id="KW-1133">Transmembrane helix</keyword>
<keyword evidence="10" id="KW-1185">Reference proteome</keyword>
<gene>
    <name evidence="9" type="ORF">PROVRUST_07947</name>
</gene>
<evidence type="ECO:0000256" key="7">
    <source>
        <dbReference type="RuleBase" id="RU367016"/>
    </source>
</evidence>
<comment type="caution">
    <text evidence="9">The sequence shown here is derived from an EMBL/GenBank/DDBJ whole genome shotgun (WGS) entry which is preliminary data.</text>
</comment>
<evidence type="ECO:0000313" key="9">
    <source>
        <dbReference type="EMBL" id="EFB70774.1"/>
    </source>
</evidence>
<evidence type="ECO:0000256" key="3">
    <source>
        <dbReference type="ARBA" id="ARBA00022475"/>
    </source>
</evidence>
<dbReference type="PANTHER" id="PTHR30353">
    <property type="entry name" value="INNER MEMBRANE PROTEIN DEDA-RELATED"/>
    <property type="match status" value="1"/>
</dbReference>
<dbReference type="GO" id="GO:0005886">
    <property type="term" value="C:plasma membrane"/>
    <property type="evidence" value="ECO:0007669"/>
    <property type="project" value="UniProtKB-SubCell"/>
</dbReference>
<sequence length="205" mass="23352">MQPCGFVATLFISIHYNNIIKLISDRTSPLTLNEIVTLITDFTREHEVWAWPIIFFLAFGESLAFLSLLLPATVILLGLGALIGESEIAFFPIWIAAALGAFFGDWVSYWFGFHYKDKVREMWPLSRNPEMIDKGHRFFERWGVWGIFFGRFFGPIRAVIPLVAGICEMPQRYFQLANMGSAMVWAFGILAPGALGIRWFASWMG</sequence>
<keyword evidence="6 7" id="KW-0472">Membrane</keyword>
<evidence type="ECO:0000313" key="10">
    <source>
        <dbReference type="Proteomes" id="UP000005512"/>
    </source>
</evidence>
<name>D1P6S7_9GAMM</name>
<protein>
    <submittedName>
        <fullName evidence="9">SNARE-like domain protein</fullName>
    </submittedName>
</protein>
<feature type="transmembrane region" description="Helical" evidence="7">
    <location>
        <begin position="89"/>
        <end position="111"/>
    </location>
</feature>
<evidence type="ECO:0000259" key="8">
    <source>
        <dbReference type="Pfam" id="PF09335"/>
    </source>
</evidence>
<dbReference type="Pfam" id="PF09335">
    <property type="entry name" value="VTT_dom"/>
    <property type="match status" value="1"/>
</dbReference>
<keyword evidence="4 7" id="KW-0812">Transmembrane</keyword>
<evidence type="ECO:0000256" key="6">
    <source>
        <dbReference type="ARBA" id="ARBA00023136"/>
    </source>
</evidence>
<comment type="similarity">
    <text evidence="2 7">Belongs to the DedA family.</text>
</comment>
<dbReference type="STRING" id="500637.PROVRUST_07947"/>
<dbReference type="InterPro" id="IPR032816">
    <property type="entry name" value="VTT_dom"/>
</dbReference>
<reference evidence="9" key="1">
    <citation type="submission" date="2009-12" db="EMBL/GenBank/DDBJ databases">
        <authorList>
            <person name="Weinstock G."/>
            <person name="Sodergren E."/>
            <person name="Clifton S."/>
            <person name="Fulton L."/>
            <person name="Fulton B."/>
            <person name="Courtney L."/>
            <person name="Fronick C."/>
            <person name="Harrison M."/>
            <person name="Strong C."/>
            <person name="Farmer C."/>
            <person name="Delahaunty K."/>
            <person name="Markovic C."/>
            <person name="Hall O."/>
            <person name="Minx P."/>
            <person name="Tomlinson C."/>
            <person name="Mitreva M."/>
            <person name="Nelson J."/>
            <person name="Hou S."/>
            <person name="Wollam A."/>
            <person name="Pepin K.H."/>
            <person name="Johnson M."/>
            <person name="Bhonagiri V."/>
            <person name="Nash W.E."/>
            <person name="Warren W."/>
            <person name="Chinwalla A."/>
            <person name="Mardis E.R."/>
            <person name="Wilson R.K."/>
        </authorList>
    </citation>
    <scope>NUCLEOTIDE SEQUENCE [LARGE SCALE GENOMIC DNA]</scope>
    <source>
        <strain evidence="9">DSM 4541</strain>
    </source>
</reference>
<keyword evidence="3 7" id="KW-1003">Cell membrane</keyword>
<feature type="domain" description="VTT" evidence="8">
    <location>
        <begin position="70"/>
        <end position="194"/>
    </location>
</feature>
<dbReference type="InterPro" id="IPR032818">
    <property type="entry name" value="DedA-like"/>
</dbReference>
<evidence type="ECO:0000256" key="4">
    <source>
        <dbReference type="ARBA" id="ARBA00022692"/>
    </source>
</evidence>
<dbReference type="EMBL" id="ABXV02000046">
    <property type="protein sequence ID" value="EFB70774.1"/>
    <property type="molecule type" value="Genomic_DNA"/>
</dbReference>
<feature type="transmembrane region" description="Helical" evidence="7">
    <location>
        <begin position="176"/>
        <end position="201"/>
    </location>
</feature>
<dbReference type="AlphaFoldDB" id="D1P6S7"/>
<dbReference type="Proteomes" id="UP000005512">
    <property type="component" value="Unassembled WGS sequence"/>
</dbReference>
<dbReference type="eggNOG" id="COG0586">
    <property type="taxonomic scope" value="Bacteria"/>
</dbReference>
<comment type="subcellular location">
    <subcellularLocation>
        <location evidence="1 7">Cell membrane</location>
        <topology evidence="1 7">Multi-pass membrane protein</topology>
    </subcellularLocation>
</comment>
<feature type="transmembrane region" description="Helical" evidence="7">
    <location>
        <begin position="142"/>
        <end position="164"/>
    </location>
</feature>
<proteinExistence type="inferred from homology"/>
<organism evidence="9 10">
    <name type="scientific">Providencia rustigianii DSM 4541</name>
    <dbReference type="NCBI Taxonomy" id="500637"/>
    <lineage>
        <taxon>Bacteria</taxon>
        <taxon>Pseudomonadati</taxon>
        <taxon>Pseudomonadota</taxon>
        <taxon>Gammaproteobacteria</taxon>
        <taxon>Enterobacterales</taxon>
        <taxon>Morganellaceae</taxon>
        <taxon>Providencia</taxon>
    </lineage>
</organism>